<proteinExistence type="predicted"/>
<accession>A0A4Z1CQ89</accession>
<sequence length="110" mass="12084">MNAIYATDSGLSAVATQTPIMNLFRKWKKLREEEGPVYNSGLTGKDEKTKALNASLHKCESTIMVAPCQIPLGFVAKIIVWTGYGIHALPDVYKNPDFWADTRRLNGGAA</sequence>
<organism evidence="1 2">
    <name type="scientific">Paracoccus liaowanqingii</name>
    <dbReference type="NCBI Taxonomy" id="2560053"/>
    <lineage>
        <taxon>Bacteria</taxon>
        <taxon>Pseudomonadati</taxon>
        <taxon>Pseudomonadota</taxon>
        <taxon>Alphaproteobacteria</taxon>
        <taxon>Rhodobacterales</taxon>
        <taxon>Paracoccaceae</taxon>
        <taxon>Paracoccus</taxon>
    </lineage>
</organism>
<evidence type="ECO:0000313" key="2">
    <source>
        <dbReference type="Proteomes" id="UP000297972"/>
    </source>
</evidence>
<reference evidence="1 2" key="1">
    <citation type="submission" date="2019-03" db="EMBL/GenBank/DDBJ databases">
        <authorList>
            <person name="Li J."/>
        </authorList>
    </citation>
    <scope>NUCLEOTIDE SEQUENCE [LARGE SCALE GENOMIC DNA]</scope>
    <source>
        <strain evidence="1 2">3058</strain>
    </source>
</reference>
<gene>
    <name evidence="1" type="ORF">E4L95_05915</name>
</gene>
<dbReference type="EMBL" id="SRPG01000038">
    <property type="protein sequence ID" value="TGN67160.1"/>
    <property type="molecule type" value="Genomic_DNA"/>
</dbReference>
<keyword evidence="2" id="KW-1185">Reference proteome</keyword>
<comment type="caution">
    <text evidence="1">The sequence shown here is derived from an EMBL/GenBank/DDBJ whole genome shotgun (WGS) entry which is preliminary data.</text>
</comment>
<dbReference type="AlphaFoldDB" id="A0A4Z1CQ89"/>
<dbReference type="RefSeq" id="WP_135816811.1">
    <property type="nucleotide sequence ID" value="NZ_SRPG01000038.1"/>
</dbReference>
<protein>
    <submittedName>
        <fullName evidence="1">Uncharacterized protein</fullName>
    </submittedName>
</protein>
<dbReference type="Proteomes" id="UP000297972">
    <property type="component" value="Unassembled WGS sequence"/>
</dbReference>
<dbReference type="OrthoDB" id="7779278at2"/>
<name>A0A4Z1CQ89_9RHOB</name>
<evidence type="ECO:0000313" key="1">
    <source>
        <dbReference type="EMBL" id="TGN67160.1"/>
    </source>
</evidence>